<feature type="domain" description="Stalled ribosome sensor GCN1-like HEAT repeats region" evidence="3">
    <location>
        <begin position="348"/>
        <end position="534"/>
    </location>
</feature>
<evidence type="ECO:0000256" key="1">
    <source>
        <dbReference type="ARBA" id="ARBA00022737"/>
    </source>
</evidence>
<evidence type="ECO:0000313" key="4">
    <source>
        <dbReference type="EMBL" id="KAK7691327.1"/>
    </source>
</evidence>
<organism evidence="4 5">
    <name type="scientific">Cerrena zonata</name>
    <dbReference type="NCBI Taxonomy" id="2478898"/>
    <lineage>
        <taxon>Eukaryota</taxon>
        <taxon>Fungi</taxon>
        <taxon>Dikarya</taxon>
        <taxon>Basidiomycota</taxon>
        <taxon>Agaricomycotina</taxon>
        <taxon>Agaricomycetes</taxon>
        <taxon>Polyporales</taxon>
        <taxon>Cerrenaceae</taxon>
        <taxon>Cerrena</taxon>
    </lineage>
</organism>
<dbReference type="SUPFAM" id="SSF48371">
    <property type="entry name" value="ARM repeat"/>
    <property type="match status" value="2"/>
</dbReference>
<keyword evidence="2" id="KW-0175">Coiled coil</keyword>
<evidence type="ECO:0000256" key="2">
    <source>
        <dbReference type="SAM" id="Coils"/>
    </source>
</evidence>
<sequence>MERMEGLLPDVIANAQAPRSTVREGFMSLLVYLPATFGTRFSPHLPKIIAPILSGLSDSEDYVREAAMRAGRMIVTNYSNKAIDLLLPELERGMFDPGWRIRQSSITLVGELLFKVSGISGKAEIEDDEEGVETVMAESSRKVLIDILGVERRDRILSALYLARQDAVGVVRQSSIHIWKALVHNTPRTVREILPELITQIITLLSNPEPDQNETAARTVAELCRKSGEKIFGEIISSLRVKANSTDPRTREGVCLMLCELMESTTDSQREDHEDAVITMVRVSLVDDEANVRAGAAKAFDILQEQVGVKAIDQTIPTLLEALRQPGQSSGTALQALREVMNVRASTVFPVLIPTLTASPMTVFNARALASLVTVAGNALSRRLSVILNALVKELEKQSKDQESELKTALEEALHALLESISDAEGLNTLMLLLLDWAKHDYVDRRVSACNILASFCEVTEMDHSLYRVDWVRQLVSLLDDSQVAVHTAAWKAFDSFVKSVPKDELEPLVVPLRRTIESTGTLGSYVPGFSLPKGVSPAVPIIIAGLTTGSNEQRENAAFAIGDLVERTEESAIKPFVVPFTGPLIRVATQATTYPPGVKVAILTALSTMLQKIPIFVKPFFPQLQRTFVKGASDPSSLAVRAKAAQALGILMKNQPRVDPVVTELITGVKNNEDVIAASLVQALAYVVKSADSNIGDKAREACVELVTDAFRDAHEEPFMQAAASLFAALSSHPDLLKPIVESHLVAGTPASVLASHCIVSILSPDEDGEYQETTLFHSLDVVPKISGKVQESIGNEKPSISRPAREAKELLKFYES</sequence>
<dbReference type="InterPro" id="IPR057546">
    <property type="entry name" value="HEAT_GCN1"/>
</dbReference>
<gene>
    <name evidence="4" type="ORF">QCA50_004721</name>
</gene>
<keyword evidence="1" id="KW-0677">Repeat</keyword>
<dbReference type="GO" id="GO:0005829">
    <property type="term" value="C:cytosol"/>
    <property type="evidence" value="ECO:0007669"/>
    <property type="project" value="TreeGrafter"/>
</dbReference>
<dbReference type="GO" id="GO:0006417">
    <property type="term" value="P:regulation of translation"/>
    <property type="evidence" value="ECO:0007669"/>
    <property type="project" value="TreeGrafter"/>
</dbReference>
<dbReference type="GO" id="GO:0019887">
    <property type="term" value="F:protein kinase regulator activity"/>
    <property type="evidence" value="ECO:0007669"/>
    <property type="project" value="TreeGrafter"/>
</dbReference>
<dbReference type="InterPro" id="IPR011989">
    <property type="entry name" value="ARM-like"/>
</dbReference>
<dbReference type="Proteomes" id="UP001385951">
    <property type="component" value="Unassembled WGS sequence"/>
</dbReference>
<dbReference type="PANTHER" id="PTHR23346">
    <property type="entry name" value="TRANSLATIONAL ACTIVATOR GCN1-RELATED"/>
    <property type="match status" value="1"/>
</dbReference>
<dbReference type="GO" id="GO:0034198">
    <property type="term" value="P:cellular response to amino acid starvation"/>
    <property type="evidence" value="ECO:0007669"/>
    <property type="project" value="TreeGrafter"/>
</dbReference>
<accession>A0AAW0GFF6</accession>
<dbReference type="Gene3D" id="1.25.10.10">
    <property type="entry name" value="Leucine-rich Repeat Variant"/>
    <property type="match status" value="4"/>
</dbReference>
<dbReference type="EMBL" id="JASBNA010000005">
    <property type="protein sequence ID" value="KAK7691327.1"/>
    <property type="molecule type" value="Genomic_DNA"/>
</dbReference>
<keyword evidence="5" id="KW-1185">Reference proteome</keyword>
<dbReference type="AlphaFoldDB" id="A0AAW0GFF6"/>
<name>A0AAW0GFF6_9APHY</name>
<dbReference type="InterPro" id="IPR016024">
    <property type="entry name" value="ARM-type_fold"/>
</dbReference>
<reference evidence="4 5" key="1">
    <citation type="submission" date="2022-09" db="EMBL/GenBank/DDBJ databases">
        <authorList>
            <person name="Palmer J.M."/>
        </authorList>
    </citation>
    <scope>NUCLEOTIDE SEQUENCE [LARGE SCALE GENOMIC DNA]</scope>
    <source>
        <strain evidence="4 5">DSM 7382</strain>
    </source>
</reference>
<proteinExistence type="predicted"/>
<feature type="coiled-coil region" evidence="2">
    <location>
        <begin position="385"/>
        <end position="412"/>
    </location>
</feature>
<evidence type="ECO:0000313" key="5">
    <source>
        <dbReference type="Proteomes" id="UP001385951"/>
    </source>
</evidence>
<protein>
    <recommendedName>
        <fullName evidence="3">Stalled ribosome sensor GCN1-like HEAT repeats region domain-containing protein</fullName>
    </recommendedName>
</protein>
<dbReference type="PANTHER" id="PTHR23346:SF7">
    <property type="entry name" value="STALLED RIBOSOME SENSOR GCN1"/>
    <property type="match status" value="1"/>
</dbReference>
<comment type="caution">
    <text evidence="4">The sequence shown here is derived from an EMBL/GenBank/DDBJ whole genome shotgun (WGS) entry which is preliminary data.</text>
</comment>
<evidence type="ECO:0000259" key="3">
    <source>
        <dbReference type="Pfam" id="PF23271"/>
    </source>
</evidence>
<dbReference type="Pfam" id="PF23271">
    <property type="entry name" value="HEAT_GCN1"/>
    <property type="match status" value="1"/>
</dbReference>